<dbReference type="EMBL" id="JABFTP020000165">
    <property type="protein sequence ID" value="KAL3284138.1"/>
    <property type="molecule type" value="Genomic_DNA"/>
</dbReference>
<reference evidence="2 3" key="1">
    <citation type="journal article" date="2021" name="BMC Biol.">
        <title>Horizontally acquired antibacterial genes associated with adaptive radiation of ladybird beetles.</title>
        <authorList>
            <person name="Li H.S."/>
            <person name="Tang X.F."/>
            <person name="Huang Y.H."/>
            <person name="Xu Z.Y."/>
            <person name="Chen M.L."/>
            <person name="Du X.Y."/>
            <person name="Qiu B.Y."/>
            <person name="Chen P.T."/>
            <person name="Zhang W."/>
            <person name="Slipinski A."/>
            <person name="Escalona H.E."/>
            <person name="Waterhouse R.M."/>
            <person name="Zwick A."/>
            <person name="Pang H."/>
        </authorList>
    </citation>
    <scope>NUCLEOTIDE SEQUENCE [LARGE SCALE GENOMIC DNA]</scope>
    <source>
        <strain evidence="2">SYSU2018</strain>
    </source>
</reference>
<protein>
    <recommendedName>
        <fullName evidence="4">CCHC-type domain-containing protein</fullName>
    </recommendedName>
</protein>
<dbReference type="Proteomes" id="UP001516400">
    <property type="component" value="Unassembled WGS sequence"/>
</dbReference>
<sequence>MTCDEDTHMKKECPRKPTNRLKNIKNSAHTEGTTSVTNTYAGVTTTGYITEDTTEHDDTQNETEIQETQEELNKMEEDSDENDGDELKNKDDVDYGSDGNVSRIGNSADIIQASQDNFKIPNVKDKSLNKERKRGRSKRGNISSEEKRKIPKLKIKLKHGKNSDMEDEMVVKMGQKKEKNSVSKKT</sequence>
<feature type="compositionally biased region" description="Basic residues" evidence="1">
    <location>
        <begin position="149"/>
        <end position="160"/>
    </location>
</feature>
<feature type="compositionally biased region" description="Basic and acidic residues" evidence="1">
    <location>
        <begin position="175"/>
        <end position="186"/>
    </location>
</feature>
<name>A0ABD2NZX8_9CUCU</name>
<keyword evidence="3" id="KW-1185">Reference proteome</keyword>
<feature type="compositionally biased region" description="Basic and acidic residues" evidence="1">
    <location>
        <begin position="1"/>
        <end position="15"/>
    </location>
</feature>
<evidence type="ECO:0000256" key="1">
    <source>
        <dbReference type="SAM" id="MobiDB-lite"/>
    </source>
</evidence>
<gene>
    <name evidence="2" type="ORF">HHI36_018306</name>
</gene>
<proteinExistence type="predicted"/>
<evidence type="ECO:0008006" key="4">
    <source>
        <dbReference type="Google" id="ProtNLM"/>
    </source>
</evidence>
<organism evidence="2 3">
    <name type="scientific">Cryptolaemus montrouzieri</name>
    <dbReference type="NCBI Taxonomy" id="559131"/>
    <lineage>
        <taxon>Eukaryota</taxon>
        <taxon>Metazoa</taxon>
        <taxon>Ecdysozoa</taxon>
        <taxon>Arthropoda</taxon>
        <taxon>Hexapoda</taxon>
        <taxon>Insecta</taxon>
        <taxon>Pterygota</taxon>
        <taxon>Neoptera</taxon>
        <taxon>Endopterygota</taxon>
        <taxon>Coleoptera</taxon>
        <taxon>Polyphaga</taxon>
        <taxon>Cucujiformia</taxon>
        <taxon>Coccinelloidea</taxon>
        <taxon>Coccinellidae</taxon>
        <taxon>Scymninae</taxon>
        <taxon>Scymnini</taxon>
        <taxon>Cryptolaemus</taxon>
    </lineage>
</organism>
<dbReference type="AlphaFoldDB" id="A0ABD2NZX8"/>
<feature type="region of interest" description="Disordered" evidence="1">
    <location>
        <begin position="1"/>
        <end position="186"/>
    </location>
</feature>
<evidence type="ECO:0000313" key="3">
    <source>
        <dbReference type="Proteomes" id="UP001516400"/>
    </source>
</evidence>
<comment type="caution">
    <text evidence="2">The sequence shown here is derived from an EMBL/GenBank/DDBJ whole genome shotgun (WGS) entry which is preliminary data.</text>
</comment>
<accession>A0ABD2NZX8</accession>
<feature type="compositionally biased region" description="Acidic residues" evidence="1">
    <location>
        <begin position="52"/>
        <end position="70"/>
    </location>
</feature>
<evidence type="ECO:0000313" key="2">
    <source>
        <dbReference type="EMBL" id="KAL3284138.1"/>
    </source>
</evidence>
<feature type="compositionally biased region" description="Polar residues" evidence="1">
    <location>
        <begin position="24"/>
        <end position="43"/>
    </location>
</feature>